<evidence type="ECO:0000259" key="3">
    <source>
        <dbReference type="Pfam" id="PF19278"/>
    </source>
</evidence>
<accession>A0A261SK99</accession>
<dbReference type="InterPro" id="IPR002821">
    <property type="entry name" value="Hydantoinase_A"/>
</dbReference>
<evidence type="ECO:0000259" key="1">
    <source>
        <dbReference type="Pfam" id="PF01968"/>
    </source>
</evidence>
<dbReference type="Pfam" id="PF19278">
    <property type="entry name" value="Hydant_A_C"/>
    <property type="match status" value="1"/>
</dbReference>
<evidence type="ECO:0000313" key="4">
    <source>
        <dbReference type="EMBL" id="OZI37834.1"/>
    </source>
</evidence>
<dbReference type="Pfam" id="PF05378">
    <property type="entry name" value="Hydant_A_N"/>
    <property type="match status" value="1"/>
</dbReference>
<dbReference type="InterPro" id="IPR049517">
    <property type="entry name" value="ACX-like_C"/>
</dbReference>
<feature type="domain" description="Hydantoinase/oxoprolinase N-terminal" evidence="2">
    <location>
        <begin position="16"/>
        <end position="190"/>
    </location>
</feature>
<dbReference type="InterPro" id="IPR045079">
    <property type="entry name" value="Oxoprolinase-like"/>
</dbReference>
<dbReference type="GO" id="GO:0017168">
    <property type="term" value="F:5-oxoprolinase (ATP-hydrolyzing) activity"/>
    <property type="evidence" value="ECO:0007669"/>
    <property type="project" value="TreeGrafter"/>
</dbReference>
<dbReference type="PANTHER" id="PTHR11365">
    <property type="entry name" value="5-OXOPROLINASE RELATED"/>
    <property type="match status" value="1"/>
</dbReference>
<dbReference type="GO" id="GO:0006749">
    <property type="term" value="P:glutathione metabolic process"/>
    <property type="evidence" value="ECO:0007669"/>
    <property type="project" value="TreeGrafter"/>
</dbReference>
<reference evidence="5" key="1">
    <citation type="submission" date="2017-05" db="EMBL/GenBank/DDBJ databases">
        <title>Complete and WGS of Bordetella genogroups.</title>
        <authorList>
            <person name="Spilker T."/>
            <person name="Lipuma J."/>
        </authorList>
    </citation>
    <scope>NUCLEOTIDE SEQUENCE [LARGE SCALE GENOMIC DNA]</scope>
    <source>
        <strain evidence="5">AU16122</strain>
    </source>
</reference>
<dbReference type="GO" id="GO:0005829">
    <property type="term" value="C:cytosol"/>
    <property type="evidence" value="ECO:0007669"/>
    <property type="project" value="TreeGrafter"/>
</dbReference>
<feature type="domain" description="Hydantoinase A/oxoprolinase" evidence="1">
    <location>
        <begin position="211"/>
        <end position="506"/>
    </location>
</feature>
<protein>
    <submittedName>
        <fullName evidence="4">Methylhydantoinase</fullName>
    </submittedName>
</protein>
<dbReference type="RefSeq" id="WP_094851934.1">
    <property type="nucleotide sequence ID" value="NZ_NEVM01000001.1"/>
</dbReference>
<comment type="caution">
    <text evidence="4">The sequence shown here is derived from an EMBL/GenBank/DDBJ whole genome shotgun (WGS) entry which is preliminary data.</text>
</comment>
<keyword evidence="5" id="KW-1185">Reference proteome</keyword>
<evidence type="ECO:0000313" key="5">
    <source>
        <dbReference type="Proteomes" id="UP000216020"/>
    </source>
</evidence>
<dbReference type="Pfam" id="PF01968">
    <property type="entry name" value="Hydantoinase_A"/>
    <property type="match status" value="1"/>
</dbReference>
<sequence length="724" mass="76272">MTRISPTSAGSPVRAAVDVGGTFTDIVLEHGERRWSAKLLTTPDAPENAVLQGIDELLARAGLAWPRVDLLILGTTLATNALIERKGARTALLTTEGFRDLVEIGLEDRFAQYDIFLDKPQPLVPRHWRHGVAERVDARGRVLTPLDEAQVAGLARTLVAAGVESVAVCFLHSYAFPEHERRVRELLRQHAPQLWVSLSSDVCAEIREFPRLSTTSANAYVQPLVSGYLRRLDAAARGRGLRAEPFLMTSGGAIATLRTGIEEPVRLVESGPAGGAILAQHVARQLGAARALSFDMGGTTAKICYIDDYEPEVSRSFEFGRVHRHLKGSGLPIRIPVIEMVEIGAGGGSIARVNHLGVIQVGPDSAGSVPGPAAYGNGGDLPTVTDAHALIGAIDPARFAVGKVDLQPALARRAIAAGLAEPAGLDEAQAAQAIIEVVTENMANAARVHASELGKTAEEHTLIAFGGAAPLHAANLARKLGIATVVVPESAGVGSAVGFLWAPVAYQAVRSFHQPLAGVDLAAVQRLLDALTADVDAVVRRAAPAAALAHKRQVYMRYAGQGHEIAVDLPEGPFDAAAAAALGERFAARYAQIYGRSLPHIAAEAVSWSVSAQAGEPRQAPPDAVADGAATPAAAAGRRALYHLEQGAWTEVPVFERATLAPEHLVRGPALIVEDETTTFVPAGFEARRSRLGSLVLADTLADAWTGASSVTAARNEYPEETAA</sequence>
<organism evidence="4 5">
    <name type="scientific">Bordetella genomosp. 10</name>
    <dbReference type="NCBI Taxonomy" id="1416804"/>
    <lineage>
        <taxon>Bacteria</taxon>
        <taxon>Pseudomonadati</taxon>
        <taxon>Pseudomonadota</taxon>
        <taxon>Betaproteobacteria</taxon>
        <taxon>Burkholderiales</taxon>
        <taxon>Alcaligenaceae</taxon>
        <taxon>Bordetella</taxon>
    </lineage>
</organism>
<dbReference type="Proteomes" id="UP000216020">
    <property type="component" value="Unassembled WGS sequence"/>
</dbReference>
<name>A0A261SK99_9BORD</name>
<dbReference type="InterPro" id="IPR043129">
    <property type="entry name" value="ATPase_NBD"/>
</dbReference>
<proteinExistence type="predicted"/>
<dbReference type="PANTHER" id="PTHR11365:SF23">
    <property type="entry name" value="HYPOTHETICAL 5-OXOPROLINASE (EUROFUNG)-RELATED"/>
    <property type="match status" value="1"/>
</dbReference>
<gene>
    <name evidence="4" type="ORF">CAL29_05515</name>
</gene>
<feature type="domain" description="Acetophenone carboxylase-like C-terminal" evidence="3">
    <location>
        <begin position="548"/>
        <end position="688"/>
    </location>
</feature>
<evidence type="ECO:0000259" key="2">
    <source>
        <dbReference type="Pfam" id="PF05378"/>
    </source>
</evidence>
<dbReference type="EMBL" id="NEVM01000001">
    <property type="protein sequence ID" value="OZI37834.1"/>
    <property type="molecule type" value="Genomic_DNA"/>
</dbReference>
<dbReference type="AlphaFoldDB" id="A0A261SK99"/>
<dbReference type="OrthoDB" id="9768323at2"/>
<dbReference type="SUPFAM" id="SSF53067">
    <property type="entry name" value="Actin-like ATPase domain"/>
    <property type="match status" value="1"/>
</dbReference>
<dbReference type="InterPro" id="IPR008040">
    <property type="entry name" value="Hydant_A_N"/>
</dbReference>